<sequence length="277" mass="30829">MQIDKKFYSRNGLANKQLSRVYASVSPILGENRFPTLMVGRSRRAVTSPPAMDKRLPAVRLCAHSDDRVHLLLEGSMMSNPQLTERQREVYELIRGLILTRGYGPTVREIGEQFGIKSPNGVMCHLRALEKKGLIVRSPNKSRAIELTERVDRTGHSLPMAGQVAAGTTSLAFEQTSRMDFSEMFCKSDRFILQVSGDSMIDAHIKDGDFVVVEKQDTAKPGQMVVAQTPSGDSTLKFWFPEGDRIRLQPANKAMQPLYVKEAKIIGIAVGVVRNVL</sequence>
<proteinExistence type="inferred from homology"/>
<dbReference type="EC" id="3.4.21.88" evidence="11"/>
<dbReference type="FunFam" id="1.10.10.10:FF:000009">
    <property type="entry name" value="LexA repressor"/>
    <property type="match status" value="1"/>
</dbReference>
<keyword evidence="9 11" id="KW-0234">DNA repair</keyword>
<evidence type="ECO:0000313" key="14">
    <source>
        <dbReference type="EMBL" id="TWT93895.1"/>
    </source>
</evidence>
<feature type="DNA-binding region" description="H-T-H motif" evidence="11">
    <location>
        <begin position="107"/>
        <end position="127"/>
    </location>
</feature>
<dbReference type="InterPro" id="IPR036286">
    <property type="entry name" value="LexA/Signal_pep-like_sf"/>
</dbReference>
<evidence type="ECO:0000259" key="12">
    <source>
        <dbReference type="Pfam" id="PF00717"/>
    </source>
</evidence>
<name>A0A5C6A3E8_9BACT</name>
<comment type="subunit">
    <text evidence="11">Homodimer.</text>
</comment>
<dbReference type="Gene3D" id="1.10.10.10">
    <property type="entry name" value="Winged helix-like DNA-binding domain superfamily/Winged helix DNA-binding domain"/>
    <property type="match status" value="1"/>
</dbReference>
<keyword evidence="15" id="KW-1185">Reference proteome</keyword>
<dbReference type="InterPro" id="IPR015927">
    <property type="entry name" value="Peptidase_S24_S26A/B/C"/>
</dbReference>
<reference evidence="14 15" key="1">
    <citation type="submission" date="2019-02" db="EMBL/GenBank/DDBJ databases">
        <title>Deep-cultivation of Planctomycetes and their phenomic and genomic characterization uncovers novel biology.</title>
        <authorList>
            <person name="Wiegand S."/>
            <person name="Jogler M."/>
            <person name="Boedeker C."/>
            <person name="Pinto D."/>
            <person name="Vollmers J."/>
            <person name="Rivas-Marin E."/>
            <person name="Kohn T."/>
            <person name="Peeters S.H."/>
            <person name="Heuer A."/>
            <person name="Rast P."/>
            <person name="Oberbeckmann S."/>
            <person name="Bunk B."/>
            <person name="Jeske O."/>
            <person name="Meyerdierks A."/>
            <person name="Storesund J.E."/>
            <person name="Kallscheuer N."/>
            <person name="Luecker S."/>
            <person name="Lage O.M."/>
            <person name="Pohl T."/>
            <person name="Merkel B.J."/>
            <person name="Hornburger P."/>
            <person name="Mueller R.-W."/>
            <person name="Bruemmer F."/>
            <person name="Labrenz M."/>
            <person name="Spormann A.M."/>
            <person name="Op Den Camp H."/>
            <person name="Overmann J."/>
            <person name="Amann R."/>
            <person name="Jetten M.S.M."/>
            <person name="Mascher T."/>
            <person name="Medema M.H."/>
            <person name="Devos D.P."/>
            <person name="Kaster A.-K."/>
            <person name="Ovreas L."/>
            <person name="Rohde M."/>
            <person name="Galperin M.Y."/>
            <person name="Jogler C."/>
        </authorList>
    </citation>
    <scope>NUCLEOTIDE SEQUENCE [LARGE SCALE GENOMIC DNA]</scope>
    <source>
        <strain evidence="14 15">Pla52n</strain>
    </source>
</reference>
<keyword evidence="7 11" id="KW-0238">DNA-binding</keyword>
<evidence type="ECO:0000256" key="2">
    <source>
        <dbReference type="ARBA" id="ARBA00022705"/>
    </source>
</evidence>
<evidence type="ECO:0000256" key="1">
    <source>
        <dbReference type="ARBA" id="ARBA00022491"/>
    </source>
</evidence>
<evidence type="ECO:0000256" key="10">
    <source>
        <dbReference type="ARBA" id="ARBA00023236"/>
    </source>
</evidence>
<dbReference type="GO" id="GO:0003677">
    <property type="term" value="F:DNA binding"/>
    <property type="evidence" value="ECO:0007669"/>
    <property type="project" value="UniProtKB-UniRule"/>
</dbReference>
<dbReference type="EMBL" id="SJPN01000008">
    <property type="protein sequence ID" value="TWT93895.1"/>
    <property type="molecule type" value="Genomic_DNA"/>
</dbReference>
<organism evidence="14 15">
    <name type="scientific">Stieleria varia</name>
    <dbReference type="NCBI Taxonomy" id="2528005"/>
    <lineage>
        <taxon>Bacteria</taxon>
        <taxon>Pseudomonadati</taxon>
        <taxon>Planctomycetota</taxon>
        <taxon>Planctomycetia</taxon>
        <taxon>Pirellulales</taxon>
        <taxon>Pirellulaceae</taxon>
        <taxon>Stieleria</taxon>
    </lineage>
</organism>
<dbReference type="Pfam" id="PF00717">
    <property type="entry name" value="Peptidase_S24"/>
    <property type="match status" value="1"/>
</dbReference>
<comment type="similarity">
    <text evidence="11">Belongs to the peptidase S24 family.</text>
</comment>
<evidence type="ECO:0000313" key="15">
    <source>
        <dbReference type="Proteomes" id="UP000320176"/>
    </source>
</evidence>
<evidence type="ECO:0000256" key="6">
    <source>
        <dbReference type="ARBA" id="ARBA00023015"/>
    </source>
</evidence>
<dbReference type="GO" id="GO:0006508">
    <property type="term" value="P:proteolysis"/>
    <property type="evidence" value="ECO:0007669"/>
    <property type="project" value="InterPro"/>
</dbReference>
<dbReference type="Pfam" id="PF01726">
    <property type="entry name" value="LexA_DNA_bind"/>
    <property type="match status" value="1"/>
</dbReference>
<keyword evidence="8 11" id="KW-0804">Transcription</keyword>
<dbReference type="InterPro" id="IPR006199">
    <property type="entry name" value="LexA_DNA-bd_dom"/>
</dbReference>
<accession>A0A5C6A3E8</accession>
<comment type="function">
    <text evidence="11">Represses a number of genes involved in the response to DNA damage (SOS response), including recA and lexA. In the presence of single-stranded DNA, RecA interacts with LexA causing an autocatalytic cleavage which disrupts the DNA-binding part of LexA, leading to derepression of the SOS regulon and eventually DNA repair.</text>
</comment>
<dbReference type="SUPFAM" id="SSF51306">
    <property type="entry name" value="LexA/Signal peptidase"/>
    <property type="match status" value="1"/>
</dbReference>
<evidence type="ECO:0000259" key="13">
    <source>
        <dbReference type="Pfam" id="PF01726"/>
    </source>
</evidence>
<dbReference type="InterPro" id="IPR039418">
    <property type="entry name" value="LexA-like"/>
</dbReference>
<dbReference type="InterPro" id="IPR036388">
    <property type="entry name" value="WH-like_DNA-bd_sf"/>
</dbReference>
<dbReference type="HAMAP" id="MF_00015">
    <property type="entry name" value="LexA"/>
    <property type="match status" value="1"/>
</dbReference>
<comment type="caution">
    <text evidence="14">The sequence shown here is derived from an EMBL/GenBank/DDBJ whole genome shotgun (WGS) entry which is preliminary data.</text>
</comment>
<evidence type="ECO:0000256" key="9">
    <source>
        <dbReference type="ARBA" id="ARBA00023204"/>
    </source>
</evidence>
<keyword evidence="10 11" id="KW-0742">SOS response</keyword>
<feature type="domain" description="Peptidase S24/S26A/S26B/S26C" evidence="12">
    <location>
        <begin position="159"/>
        <end position="270"/>
    </location>
</feature>
<evidence type="ECO:0000256" key="7">
    <source>
        <dbReference type="ARBA" id="ARBA00023125"/>
    </source>
</evidence>
<dbReference type="Gene3D" id="2.10.109.10">
    <property type="entry name" value="Umud Fragment, subunit A"/>
    <property type="match status" value="1"/>
</dbReference>
<dbReference type="GO" id="GO:0045892">
    <property type="term" value="P:negative regulation of DNA-templated transcription"/>
    <property type="evidence" value="ECO:0007669"/>
    <property type="project" value="UniProtKB-UniRule"/>
</dbReference>
<keyword evidence="2 11" id="KW-0235">DNA replication</keyword>
<feature type="active site" description="For autocatalytic cleavage activity" evidence="11">
    <location>
        <position position="237"/>
    </location>
</feature>
<dbReference type="InterPro" id="IPR050077">
    <property type="entry name" value="LexA_repressor"/>
</dbReference>
<feature type="domain" description="LexA repressor DNA-binding" evidence="13">
    <location>
        <begin position="82"/>
        <end position="144"/>
    </location>
</feature>
<dbReference type="InterPro" id="IPR006200">
    <property type="entry name" value="LexA"/>
</dbReference>
<dbReference type="GO" id="GO:0006260">
    <property type="term" value="P:DNA replication"/>
    <property type="evidence" value="ECO:0007669"/>
    <property type="project" value="UniProtKB-UniRule"/>
</dbReference>
<evidence type="ECO:0000256" key="4">
    <source>
        <dbReference type="ARBA" id="ARBA00022801"/>
    </source>
</evidence>
<dbReference type="CDD" id="cd06529">
    <property type="entry name" value="S24_LexA-like"/>
    <property type="match status" value="1"/>
</dbReference>
<dbReference type="InterPro" id="IPR036390">
    <property type="entry name" value="WH_DNA-bd_sf"/>
</dbReference>
<keyword evidence="3 11" id="KW-0227">DNA damage</keyword>
<dbReference type="PANTHER" id="PTHR33516:SF2">
    <property type="entry name" value="LEXA REPRESSOR-RELATED"/>
    <property type="match status" value="1"/>
</dbReference>
<dbReference type="GO" id="GO:0009432">
    <property type="term" value="P:SOS response"/>
    <property type="evidence" value="ECO:0007669"/>
    <property type="project" value="UniProtKB-UniRule"/>
</dbReference>
<protein>
    <recommendedName>
        <fullName evidence="11">LexA repressor</fullName>
        <ecNumber evidence="11">3.4.21.88</ecNumber>
    </recommendedName>
</protein>
<dbReference type="NCBIfam" id="TIGR00498">
    <property type="entry name" value="lexA"/>
    <property type="match status" value="1"/>
</dbReference>
<dbReference type="GO" id="GO:0006281">
    <property type="term" value="P:DNA repair"/>
    <property type="evidence" value="ECO:0007669"/>
    <property type="project" value="UniProtKB-UniRule"/>
</dbReference>
<dbReference type="GO" id="GO:0004252">
    <property type="term" value="F:serine-type endopeptidase activity"/>
    <property type="evidence" value="ECO:0007669"/>
    <property type="project" value="UniProtKB-UniRule"/>
</dbReference>
<dbReference type="SUPFAM" id="SSF46785">
    <property type="entry name" value="Winged helix' DNA-binding domain"/>
    <property type="match status" value="1"/>
</dbReference>
<evidence type="ECO:0000256" key="11">
    <source>
        <dbReference type="HAMAP-Rule" id="MF_00015"/>
    </source>
</evidence>
<feature type="active site" description="For autocatalytic cleavage activity" evidence="11">
    <location>
        <position position="199"/>
    </location>
</feature>
<dbReference type="Proteomes" id="UP000320176">
    <property type="component" value="Unassembled WGS sequence"/>
</dbReference>
<evidence type="ECO:0000256" key="8">
    <source>
        <dbReference type="ARBA" id="ARBA00023163"/>
    </source>
</evidence>
<keyword evidence="4 11" id="KW-0378">Hydrolase</keyword>
<evidence type="ECO:0000256" key="3">
    <source>
        <dbReference type="ARBA" id="ARBA00022763"/>
    </source>
</evidence>
<keyword evidence="1 11" id="KW-0678">Repressor</keyword>
<keyword evidence="5 11" id="KW-0068">Autocatalytic cleavage</keyword>
<comment type="catalytic activity">
    <reaction evidence="11">
        <text>Hydrolysis of Ala-|-Gly bond in repressor LexA.</text>
        <dbReference type="EC" id="3.4.21.88"/>
    </reaction>
</comment>
<gene>
    <name evidence="11 14" type="primary">lexA</name>
    <name evidence="14" type="ORF">Pla52n_57230</name>
</gene>
<feature type="site" description="Cleavage; by autolysis" evidence="11">
    <location>
        <begin position="166"/>
        <end position="167"/>
    </location>
</feature>
<evidence type="ECO:0000256" key="5">
    <source>
        <dbReference type="ARBA" id="ARBA00022813"/>
    </source>
</evidence>
<dbReference type="AlphaFoldDB" id="A0A5C6A3E8"/>
<keyword evidence="6 11" id="KW-0805">Transcription regulation</keyword>
<dbReference type="PANTHER" id="PTHR33516">
    <property type="entry name" value="LEXA REPRESSOR"/>
    <property type="match status" value="1"/>
</dbReference>